<sequence length="189" mass="21543">MYLFGYGSLINLLSAQKSFKRVLKQEDLLPVNINGFEKVWNSIENIQFDGLDVNGVFLNLQKNSNTSTNGVIIKITDEELELLKLREKNYTCITIKASNANIELDEDIIAFMTTKEDKIAKKGDENCFIPAKYIDILTNAFPSYNEEFKTKYSSCLENYPFEVKQGTYTFSDPVQNKFAKQGVDSVKSK</sequence>
<dbReference type="OrthoDB" id="5347181at2"/>
<dbReference type="AlphaFoldDB" id="A0A1P8KMU8"/>
<accession>A0A1P8KMU8</accession>
<evidence type="ECO:0000313" key="1">
    <source>
        <dbReference type="EMBL" id="APW65876.1"/>
    </source>
</evidence>
<gene>
    <name evidence="1" type="ORF">LPB137_08410</name>
</gene>
<dbReference type="Proteomes" id="UP000186074">
    <property type="component" value="Chromosome"/>
</dbReference>
<proteinExistence type="predicted"/>
<dbReference type="GO" id="GO:0016740">
    <property type="term" value="F:transferase activity"/>
    <property type="evidence" value="ECO:0007669"/>
    <property type="project" value="UniProtKB-KW"/>
</dbReference>
<dbReference type="STRING" id="1850254.LPB137_08410"/>
<evidence type="ECO:0000313" key="2">
    <source>
        <dbReference type="Proteomes" id="UP000186074"/>
    </source>
</evidence>
<dbReference type="RefSeq" id="WP_076086994.1">
    <property type="nucleotide sequence ID" value="NZ_CP019070.1"/>
</dbReference>
<keyword evidence="2" id="KW-1185">Reference proteome</keyword>
<organism evidence="1 2">
    <name type="scientific">Poseidonibacter parvus</name>
    <dbReference type="NCBI Taxonomy" id="1850254"/>
    <lineage>
        <taxon>Bacteria</taxon>
        <taxon>Pseudomonadati</taxon>
        <taxon>Campylobacterota</taxon>
        <taxon>Epsilonproteobacteria</taxon>
        <taxon>Campylobacterales</taxon>
        <taxon>Arcobacteraceae</taxon>
        <taxon>Poseidonibacter</taxon>
    </lineage>
</organism>
<name>A0A1P8KMU8_9BACT</name>
<keyword evidence="1" id="KW-0808">Transferase</keyword>
<dbReference type="EMBL" id="CP019070">
    <property type="protein sequence ID" value="APW65876.1"/>
    <property type="molecule type" value="Genomic_DNA"/>
</dbReference>
<reference evidence="1 2" key="1">
    <citation type="submission" date="2017-01" db="EMBL/GenBank/DDBJ databases">
        <title>Genome sequencing of Arcobacter sp. LPB0137.</title>
        <authorList>
            <person name="Lee G.-W."/>
            <person name="Yi H."/>
        </authorList>
    </citation>
    <scope>NUCLEOTIDE SEQUENCE [LARGE SCALE GENOMIC DNA]</scope>
    <source>
        <strain evidence="1 2">LPB0137</strain>
    </source>
</reference>
<protein>
    <submittedName>
        <fullName evidence="1">Gamma-glutamylcyclotransferase</fullName>
    </submittedName>
</protein>
<dbReference type="KEGG" id="alp:LPB137_08410"/>
<dbReference type="Gene3D" id="3.10.490.10">
    <property type="entry name" value="Gamma-glutamyl cyclotransferase-like"/>
    <property type="match status" value="1"/>
</dbReference>